<dbReference type="CDD" id="cd06530">
    <property type="entry name" value="S26_SPase_I"/>
    <property type="match status" value="1"/>
</dbReference>
<evidence type="ECO:0000256" key="1">
    <source>
        <dbReference type="SAM" id="Phobius"/>
    </source>
</evidence>
<dbReference type="Gene3D" id="2.60.120.200">
    <property type="match status" value="1"/>
</dbReference>
<keyword evidence="1" id="KW-0472">Membrane</keyword>
<evidence type="ECO:0000259" key="2">
    <source>
        <dbReference type="SMART" id="SM00282"/>
    </source>
</evidence>
<feature type="transmembrane region" description="Helical" evidence="1">
    <location>
        <begin position="187"/>
        <end position="212"/>
    </location>
</feature>
<accession>A0ABY1LS64</accession>
<dbReference type="CDD" id="cd00110">
    <property type="entry name" value="LamG"/>
    <property type="match status" value="1"/>
</dbReference>
<protein>
    <submittedName>
        <fullName evidence="3">Signal peptidase I</fullName>
    </submittedName>
</protein>
<dbReference type="InterPro" id="IPR013320">
    <property type="entry name" value="ConA-like_dom_sf"/>
</dbReference>
<dbReference type="RefSeq" id="WP_079706701.1">
    <property type="nucleotide sequence ID" value="NZ_FUZO01000002.1"/>
</dbReference>
<feature type="domain" description="Laminin G" evidence="2">
    <location>
        <begin position="300"/>
        <end position="435"/>
    </location>
</feature>
<dbReference type="SUPFAM" id="SSF49899">
    <property type="entry name" value="Concanavalin A-like lectins/glucanases"/>
    <property type="match status" value="1"/>
</dbReference>
<reference evidence="3 4" key="1">
    <citation type="submission" date="2017-02" db="EMBL/GenBank/DDBJ databases">
        <authorList>
            <person name="Varghese N."/>
            <person name="Submissions S."/>
        </authorList>
    </citation>
    <scope>NUCLEOTIDE SEQUENCE [LARGE SCALE GENOMIC DNA]</scope>
    <source>
        <strain evidence="3 4">VKM Ac-1787</strain>
    </source>
</reference>
<dbReference type="EMBL" id="FUZO01000002">
    <property type="protein sequence ID" value="SKC69716.1"/>
    <property type="molecule type" value="Genomic_DNA"/>
</dbReference>
<name>A0ABY1LS64_9MICO</name>
<sequence length="451" mass="47434">MEPSSARRRIVSSGIVVVALGARVLALLTLCLLAWAAVPKLVGWVPTTVASGSMEPRIMTGDVVVSMPIDGSDAAADQVVLVDDPAKDDTYLLHRVVERTSDGLRLQGDANRQPDRQLVDDQDVRGLGILRVPFIGLPIVWAHEGRWAELALLAASAAATGCVIVWTRRFLVDERGRTSSRGRLQGMASVGGVALAGVLAIAAVVPTAGASWTSAADSSGNHLATDGFSCLGQPLGAPEMWFDFNESSGTALVNAGSGPGFAFISNEAVRVDGVCGDSPFARLDGVGTQVATMPQVSSPRTFSLETWFRTTRPQGKLLGFGVAQTVGSWKADRHLYIGPDGRLVFGVQSGSPEVVISPEPVVDGEWHHVAAVMSESSGMELYLDGELVGSNPNTGSTNYRGYWRIGFDNVTAGWPNAPTSPWFGGDLDAVGVHLRALSAEEVADHAAAGRP</sequence>
<keyword evidence="1" id="KW-1133">Transmembrane helix</keyword>
<dbReference type="InterPro" id="IPR019533">
    <property type="entry name" value="Peptidase_S26"/>
</dbReference>
<keyword evidence="4" id="KW-1185">Reference proteome</keyword>
<evidence type="ECO:0000313" key="3">
    <source>
        <dbReference type="EMBL" id="SKC69716.1"/>
    </source>
</evidence>
<proteinExistence type="predicted"/>
<dbReference type="SMART" id="SM00282">
    <property type="entry name" value="LamG"/>
    <property type="match status" value="1"/>
</dbReference>
<gene>
    <name evidence="3" type="ORF">SAMN06295973_2991</name>
</gene>
<evidence type="ECO:0000313" key="4">
    <source>
        <dbReference type="Proteomes" id="UP000190827"/>
    </source>
</evidence>
<feature type="transmembrane region" description="Helical" evidence="1">
    <location>
        <begin position="12"/>
        <end position="38"/>
    </location>
</feature>
<dbReference type="SUPFAM" id="SSF51306">
    <property type="entry name" value="LexA/Signal peptidase"/>
    <property type="match status" value="1"/>
</dbReference>
<dbReference type="InterPro" id="IPR001791">
    <property type="entry name" value="Laminin_G"/>
</dbReference>
<comment type="caution">
    <text evidence="3">The sequence shown here is derived from an EMBL/GenBank/DDBJ whole genome shotgun (WGS) entry which is preliminary data.</text>
</comment>
<feature type="transmembrane region" description="Helical" evidence="1">
    <location>
        <begin position="147"/>
        <end position="166"/>
    </location>
</feature>
<organism evidence="3 4">
    <name type="scientific">Plantibacter cousiniae</name>
    <name type="common">nom. nud.</name>
    <dbReference type="NCBI Taxonomy" id="199709"/>
    <lineage>
        <taxon>Bacteria</taxon>
        <taxon>Bacillati</taxon>
        <taxon>Actinomycetota</taxon>
        <taxon>Actinomycetes</taxon>
        <taxon>Micrococcales</taxon>
        <taxon>Microbacteriaceae</taxon>
        <taxon>Plantibacter</taxon>
    </lineage>
</organism>
<dbReference type="Pfam" id="PF13385">
    <property type="entry name" value="Laminin_G_3"/>
    <property type="match status" value="1"/>
</dbReference>
<keyword evidence="1" id="KW-0812">Transmembrane</keyword>
<dbReference type="InterPro" id="IPR036286">
    <property type="entry name" value="LexA/Signal_pep-like_sf"/>
</dbReference>
<dbReference type="Proteomes" id="UP000190827">
    <property type="component" value="Unassembled WGS sequence"/>
</dbReference>